<dbReference type="Proteomes" id="UP000559256">
    <property type="component" value="Unassembled WGS sequence"/>
</dbReference>
<evidence type="ECO:0000256" key="4">
    <source>
        <dbReference type="RuleBase" id="RU003322"/>
    </source>
</evidence>
<comment type="similarity">
    <text evidence="1 4">Belongs to the heat shock protein 70 family.</text>
</comment>
<dbReference type="FunFam" id="3.30.420.40:FF:000028">
    <property type="entry name" value="heat shock 70 kDa protein-like"/>
    <property type="match status" value="1"/>
</dbReference>
<sequence>MFMSLRTDHIGSWMIHHAVLTKFGNQKTMFWALRRLYEFLDSAIPNFPEQALQALPLVPNSLGYKVTMSFVKELLYTDHDPEVIWESAKLFLTHNQFDDVVVTEPVRAAYETPPSNTSIQTMMLPVTPETPSPSKSSAATSKMALISTPNTPSSKAKDPVQPPPKLSFAERLALHNIQPAVREGTQTLSAPVTLPKDCQVTDPKLQDVLLVKEGTDYSALPPLIAGKFISWSSTQVRKGNVKFSEWGRTLPGSDFEFLISFFKFVQCGSYVNLSRINPRDLAAFSGHSSNSIRNVLYVRSPPQTAIALFPIFVEASYLVGFTQIKTQDPKRYHKLDGILHSQEADRVIAVVSMLLGEGRNEMAAEIVSDVLSFSTQIESAFSNAPVSSSPGADRVFSSATASSSTSTGSNSFSLPFDASVPIYDATQAAGRFNVNADLPSIVSALPHWSGEIPHGSLAVVGSTIMSTNNNRAGPPLKVNFNICFVIYWGETKEFSPKEISSMVLLKMKETAESYLGTTVTNVVVAVPTYFNNSQRQAIKDAGTISGMNGERNVLIFDLGGETFDVSLLTIEEDIFEVKATAGDTYLGGENFDNRLVNHFVQESKKISPPTPVPFIISEPLVSMPSGLSPPLPKPPSKSTLFEGIDLYTSLTCARFEELCQDLFHGTLEPVEKVLRDSKIDKANVHDIILVG</sequence>
<dbReference type="InterPro" id="IPR013126">
    <property type="entry name" value="Hsp_70_fam"/>
</dbReference>
<reference evidence="6 7" key="1">
    <citation type="journal article" date="2020" name="ISME J.">
        <title>Uncovering the hidden diversity of litter-decomposition mechanisms in mushroom-forming fungi.</title>
        <authorList>
            <person name="Floudas D."/>
            <person name="Bentzer J."/>
            <person name="Ahren D."/>
            <person name="Johansson T."/>
            <person name="Persson P."/>
            <person name="Tunlid A."/>
        </authorList>
    </citation>
    <scope>NUCLEOTIDE SEQUENCE [LARGE SCALE GENOMIC DNA]</scope>
    <source>
        <strain evidence="6 7">CBS 291.85</strain>
    </source>
</reference>
<keyword evidence="2 4" id="KW-0547">Nucleotide-binding</keyword>
<dbReference type="AlphaFoldDB" id="A0A8H5GK98"/>
<dbReference type="PANTHER" id="PTHR19375">
    <property type="entry name" value="HEAT SHOCK PROTEIN 70KDA"/>
    <property type="match status" value="1"/>
</dbReference>
<accession>A0A8H5GK98</accession>
<dbReference type="GO" id="GO:0005524">
    <property type="term" value="F:ATP binding"/>
    <property type="evidence" value="ECO:0007669"/>
    <property type="project" value="UniProtKB-KW"/>
</dbReference>
<protein>
    <submittedName>
        <fullName evidence="6">Uncharacterized protein</fullName>
    </submittedName>
</protein>
<dbReference type="Gene3D" id="3.30.420.40">
    <property type="match status" value="3"/>
</dbReference>
<dbReference type="EMBL" id="JAACJM010000022">
    <property type="protein sequence ID" value="KAF5366558.1"/>
    <property type="molecule type" value="Genomic_DNA"/>
</dbReference>
<proteinExistence type="inferred from homology"/>
<dbReference type="OrthoDB" id="3067694at2759"/>
<evidence type="ECO:0000256" key="5">
    <source>
        <dbReference type="SAM" id="MobiDB-lite"/>
    </source>
</evidence>
<evidence type="ECO:0000256" key="2">
    <source>
        <dbReference type="ARBA" id="ARBA00022741"/>
    </source>
</evidence>
<dbReference type="Gene3D" id="3.90.640.10">
    <property type="entry name" value="Actin, Chain A, domain 4"/>
    <property type="match status" value="1"/>
</dbReference>
<dbReference type="InterPro" id="IPR043129">
    <property type="entry name" value="ATPase_NBD"/>
</dbReference>
<feature type="compositionally biased region" description="Low complexity" evidence="5">
    <location>
        <begin position="132"/>
        <end position="142"/>
    </location>
</feature>
<keyword evidence="7" id="KW-1185">Reference proteome</keyword>
<comment type="caution">
    <text evidence="6">The sequence shown here is derived from an EMBL/GenBank/DDBJ whole genome shotgun (WGS) entry which is preliminary data.</text>
</comment>
<evidence type="ECO:0000256" key="1">
    <source>
        <dbReference type="ARBA" id="ARBA00007381"/>
    </source>
</evidence>
<dbReference type="SUPFAM" id="SSF53067">
    <property type="entry name" value="Actin-like ATPase domain"/>
    <property type="match status" value="2"/>
</dbReference>
<keyword evidence="3 4" id="KW-0067">ATP-binding</keyword>
<organism evidence="6 7">
    <name type="scientific">Tetrapyrgos nigripes</name>
    <dbReference type="NCBI Taxonomy" id="182062"/>
    <lineage>
        <taxon>Eukaryota</taxon>
        <taxon>Fungi</taxon>
        <taxon>Dikarya</taxon>
        <taxon>Basidiomycota</taxon>
        <taxon>Agaricomycotina</taxon>
        <taxon>Agaricomycetes</taxon>
        <taxon>Agaricomycetidae</taxon>
        <taxon>Agaricales</taxon>
        <taxon>Marasmiineae</taxon>
        <taxon>Marasmiaceae</taxon>
        <taxon>Tetrapyrgos</taxon>
    </lineage>
</organism>
<evidence type="ECO:0000313" key="6">
    <source>
        <dbReference type="EMBL" id="KAF5366558.1"/>
    </source>
</evidence>
<feature type="region of interest" description="Disordered" evidence="5">
    <location>
        <begin position="126"/>
        <end position="162"/>
    </location>
</feature>
<evidence type="ECO:0000256" key="3">
    <source>
        <dbReference type="ARBA" id="ARBA00022840"/>
    </source>
</evidence>
<dbReference type="GO" id="GO:0140662">
    <property type="term" value="F:ATP-dependent protein folding chaperone"/>
    <property type="evidence" value="ECO:0007669"/>
    <property type="project" value="InterPro"/>
</dbReference>
<name>A0A8H5GK98_9AGAR</name>
<gene>
    <name evidence="6" type="ORF">D9758_009012</name>
</gene>
<dbReference type="Pfam" id="PF00012">
    <property type="entry name" value="HSP70"/>
    <property type="match status" value="2"/>
</dbReference>
<evidence type="ECO:0000313" key="7">
    <source>
        <dbReference type="Proteomes" id="UP000559256"/>
    </source>
</evidence>